<feature type="chain" id="PRO_5007100609" description="Secreted protein" evidence="1">
    <location>
        <begin position="30"/>
        <end position="146"/>
    </location>
</feature>
<evidence type="ECO:0000256" key="1">
    <source>
        <dbReference type="SAM" id="SignalP"/>
    </source>
</evidence>
<evidence type="ECO:0000313" key="2">
    <source>
        <dbReference type="EMBL" id="KUM60826.1"/>
    </source>
</evidence>
<evidence type="ECO:0008006" key="4">
    <source>
        <dbReference type="Google" id="ProtNLM"/>
    </source>
</evidence>
<feature type="signal peptide" evidence="1">
    <location>
        <begin position="1"/>
        <end position="29"/>
    </location>
</feature>
<accession>A0A101MHS0</accession>
<organism evidence="2 3">
    <name type="scientific">Penicillium freii</name>
    <dbReference type="NCBI Taxonomy" id="48697"/>
    <lineage>
        <taxon>Eukaryota</taxon>
        <taxon>Fungi</taxon>
        <taxon>Dikarya</taxon>
        <taxon>Ascomycota</taxon>
        <taxon>Pezizomycotina</taxon>
        <taxon>Eurotiomycetes</taxon>
        <taxon>Eurotiomycetidae</taxon>
        <taxon>Eurotiales</taxon>
        <taxon>Aspergillaceae</taxon>
        <taxon>Penicillium</taxon>
    </lineage>
</organism>
<sequence>MLILNSVALHFSGVWWVLVLVCFPHAVKGPRGSTSPIRCKNPYLLLSPCSLTCVFDCRQKKTPPPPFHRTPSLPPLATPFSPRVLLIACTIPRRQPQLPGFRRSSPQWLTTIQSPCHGLWWDDFRHQNDGQIIKKEKCTIHHPCPG</sequence>
<keyword evidence="1" id="KW-0732">Signal</keyword>
<reference evidence="2 3" key="1">
    <citation type="submission" date="2015-10" db="EMBL/GenBank/DDBJ databases">
        <title>Genome sequencing of Penicillium freii.</title>
        <authorList>
            <person name="Nguyen H.D."/>
            <person name="Visagie C.M."/>
            <person name="Seifert K.A."/>
        </authorList>
    </citation>
    <scope>NUCLEOTIDE SEQUENCE [LARGE SCALE GENOMIC DNA]</scope>
    <source>
        <strain evidence="2 3">DAOM 242723</strain>
    </source>
</reference>
<name>A0A101MHS0_PENFR</name>
<protein>
    <recommendedName>
        <fullName evidence="4">Secreted protein</fullName>
    </recommendedName>
</protein>
<comment type="caution">
    <text evidence="2">The sequence shown here is derived from an EMBL/GenBank/DDBJ whole genome shotgun (WGS) entry which is preliminary data.</text>
</comment>
<dbReference type="AlphaFoldDB" id="A0A101MHS0"/>
<proteinExistence type="predicted"/>
<keyword evidence="3" id="KW-1185">Reference proteome</keyword>
<gene>
    <name evidence="2" type="ORF">ACN42_g6296</name>
</gene>
<evidence type="ECO:0000313" key="3">
    <source>
        <dbReference type="Proteomes" id="UP000055045"/>
    </source>
</evidence>
<dbReference type="Proteomes" id="UP000055045">
    <property type="component" value="Unassembled WGS sequence"/>
</dbReference>
<dbReference type="EMBL" id="LLXE01000159">
    <property type="protein sequence ID" value="KUM60826.1"/>
    <property type="molecule type" value="Genomic_DNA"/>
</dbReference>